<evidence type="ECO:0000256" key="8">
    <source>
        <dbReference type="ARBA" id="ARBA00022833"/>
    </source>
</evidence>
<feature type="binding site" evidence="14">
    <location>
        <position position="111"/>
    </location>
    <ligand>
        <name>NAD(+)</name>
        <dbReference type="ChEBI" id="CHEBI:57540"/>
    </ligand>
</feature>
<sequence>MNIQDTIQNLREELNQHNYNYYVLDNASISDYDFDKKLKELQDLEDKHPEFFDENSPTQRVGGAITKNFKTIAHEYRMYSLDNSYSKEDLIDWEARIQRVLGNVALQYTCELKYDGASISIKYENGKLVQALTRGDGFQGDEVTNNIKTIKSVPLKLKGNFPEKFDIRGEIILPFAGFEKMNQDLIEIGETPYSNPRNTASGSLKLQDSAEVAKRPLECLLYFVTGNNLPFSSQFEGLDSARKWGFKVPQEAKLANNLQEVFDFIDYWDTHRHQLPYETDGVVVKVNDIQHQEELGYTAKSPRWAMAYKFKSEQVSTKLNSITYQVGRTGAITPVANLVPVQLAGTIVKRASLHNADQIEKLDIRIHDTVFVEKGGEIIPKIIAVDLEKRPENSEVTKYITHCPECETELVRNEGEANHYCPNFYGCPPQIIGRIQHYISRKAMDIEGLGGETVALLFNNGLVHNYADLYELTVEQILPLERMAQKSAENLVKGVQNSKEIPFESVLFALGIRFVGETVAKKLAKHYKNIDALRQASLMDLVLVDEIGERIAKSVIEFFENDENQSIIERLRNHGIQFEIVEKINPNATEKFVGKTFVVSGVFSQFSRDELKNTIEDNGGKVGSSISAKTDFVVAGDNMGPAKLEKATKLNIPILSEDDFIKKLNETE</sequence>
<feature type="domain" description="BRCT" evidence="15">
    <location>
        <begin position="587"/>
        <end position="668"/>
    </location>
</feature>
<comment type="catalytic activity">
    <reaction evidence="12 14">
        <text>NAD(+) + (deoxyribonucleotide)n-3'-hydroxyl + 5'-phospho-(deoxyribonucleotide)m = (deoxyribonucleotide)n+m + AMP + beta-nicotinamide D-nucleotide.</text>
        <dbReference type="EC" id="6.5.1.2"/>
    </reaction>
</comment>
<evidence type="ECO:0000256" key="2">
    <source>
        <dbReference type="ARBA" id="ARBA00012722"/>
    </source>
</evidence>
<feature type="binding site" evidence="14">
    <location>
        <position position="427"/>
    </location>
    <ligand>
        <name>Zn(2+)</name>
        <dbReference type="ChEBI" id="CHEBI:29105"/>
    </ligand>
</feature>
<evidence type="ECO:0000256" key="10">
    <source>
        <dbReference type="ARBA" id="ARBA00023027"/>
    </source>
</evidence>
<evidence type="ECO:0000256" key="9">
    <source>
        <dbReference type="ARBA" id="ARBA00022842"/>
    </source>
</evidence>
<keyword evidence="6 14" id="KW-0479">Metal-binding</keyword>
<dbReference type="InterPro" id="IPR013840">
    <property type="entry name" value="DNAligase_N"/>
</dbReference>
<dbReference type="GO" id="GO:0003911">
    <property type="term" value="F:DNA ligase (NAD+) activity"/>
    <property type="evidence" value="ECO:0007669"/>
    <property type="project" value="UniProtKB-UniRule"/>
</dbReference>
<protein>
    <recommendedName>
        <fullName evidence="3 14">DNA ligase</fullName>
        <ecNumber evidence="2 14">6.5.1.2</ecNumber>
    </recommendedName>
    <alternativeName>
        <fullName evidence="14">Polydeoxyribonucleotide synthase [NAD(+)]</fullName>
    </alternativeName>
</protein>
<keyword evidence="19" id="KW-1185">Reference proteome</keyword>
<feature type="binding site" evidence="14">
    <location>
        <position position="406"/>
    </location>
    <ligand>
        <name>Zn(2+)</name>
        <dbReference type="ChEBI" id="CHEBI:29105"/>
    </ligand>
</feature>
<dbReference type="InterPro" id="IPR001679">
    <property type="entry name" value="DNA_ligase"/>
</dbReference>
<dbReference type="SUPFAM" id="SSF47781">
    <property type="entry name" value="RuvA domain 2-like"/>
    <property type="match status" value="1"/>
</dbReference>
<evidence type="ECO:0000313" key="19">
    <source>
        <dbReference type="Proteomes" id="UP001278738"/>
    </source>
</evidence>
<dbReference type="Gene3D" id="3.30.470.30">
    <property type="entry name" value="DNA ligase/mRNA capping enzyme"/>
    <property type="match status" value="1"/>
</dbReference>
<proteinExistence type="inferred from homology"/>
<dbReference type="EMBL" id="JAWXVH010000002">
    <property type="protein sequence ID" value="MDX6185412.1"/>
    <property type="molecule type" value="Genomic_DNA"/>
</dbReference>
<dbReference type="FunFam" id="2.40.50.140:FF:000012">
    <property type="entry name" value="DNA ligase"/>
    <property type="match status" value="1"/>
</dbReference>
<dbReference type="FunFam" id="1.10.150.20:FF:000007">
    <property type="entry name" value="DNA ligase"/>
    <property type="match status" value="1"/>
</dbReference>
<comment type="similarity">
    <text evidence="13 14">Belongs to the NAD-dependent DNA ligase family. LigA subfamily.</text>
</comment>
<evidence type="ECO:0000256" key="5">
    <source>
        <dbReference type="ARBA" id="ARBA00022705"/>
    </source>
</evidence>
<keyword evidence="7 14" id="KW-0227">DNA damage</keyword>
<dbReference type="SMART" id="SM00532">
    <property type="entry name" value="LIGANc"/>
    <property type="match status" value="1"/>
</dbReference>
<feature type="binding site" evidence="14">
    <location>
        <begin position="31"/>
        <end position="35"/>
    </location>
    <ligand>
        <name>NAD(+)</name>
        <dbReference type="ChEBI" id="CHEBI:57540"/>
    </ligand>
</feature>
<dbReference type="Gene3D" id="1.10.150.20">
    <property type="entry name" value="5' to 3' exonuclease, C-terminal subdomain"/>
    <property type="match status" value="2"/>
</dbReference>
<dbReference type="RefSeq" id="WP_229973706.1">
    <property type="nucleotide sequence ID" value="NZ_CP087133.1"/>
</dbReference>
<dbReference type="Gene3D" id="6.20.10.30">
    <property type="match status" value="1"/>
</dbReference>
<dbReference type="Pfam" id="PF01653">
    <property type="entry name" value="DNA_ligase_aden"/>
    <property type="match status" value="1"/>
</dbReference>
<feature type="binding site" evidence="14">
    <location>
        <position position="421"/>
    </location>
    <ligand>
        <name>Zn(2+)</name>
        <dbReference type="ChEBI" id="CHEBI:29105"/>
    </ligand>
</feature>
<dbReference type="PROSITE" id="PS50172">
    <property type="entry name" value="BRCT"/>
    <property type="match status" value="1"/>
</dbReference>
<dbReference type="FunFam" id="1.10.150.20:FF:000006">
    <property type="entry name" value="DNA ligase"/>
    <property type="match status" value="1"/>
</dbReference>
<dbReference type="CDD" id="cd00114">
    <property type="entry name" value="LIGANc"/>
    <property type="match status" value="1"/>
</dbReference>
<dbReference type="InterPro" id="IPR013839">
    <property type="entry name" value="DNAligase_adenylation"/>
</dbReference>
<dbReference type="FunFam" id="1.10.287.610:FF:000002">
    <property type="entry name" value="DNA ligase"/>
    <property type="match status" value="1"/>
</dbReference>
<feature type="binding site" evidence="14">
    <location>
        <position position="285"/>
    </location>
    <ligand>
        <name>NAD(+)</name>
        <dbReference type="ChEBI" id="CHEBI:57540"/>
    </ligand>
</feature>
<evidence type="ECO:0000256" key="11">
    <source>
        <dbReference type="ARBA" id="ARBA00023204"/>
    </source>
</evidence>
<dbReference type="Gene3D" id="1.10.287.610">
    <property type="entry name" value="Helix hairpin bin"/>
    <property type="match status" value="1"/>
</dbReference>
<dbReference type="Pfam" id="PF03120">
    <property type="entry name" value="OB_DNA_ligase"/>
    <property type="match status" value="1"/>
</dbReference>
<dbReference type="InterPro" id="IPR012340">
    <property type="entry name" value="NA-bd_OB-fold"/>
</dbReference>
<evidence type="ECO:0000313" key="18">
    <source>
        <dbReference type="Proteomes" id="UP001270053"/>
    </source>
</evidence>
<dbReference type="EMBL" id="JAWXVG010000002">
    <property type="protein sequence ID" value="MDX6181554.1"/>
    <property type="molecule type" value="Genomic_DNA"/>
</dbReference>
<feature type="binding site" evidence="14">
    <location>
        <position position="134"/>
    </location>
    <ligand>
        <name>NAD(+)</name>
        <dbReference type="ChEBI" id="CHEBI:57540"/>
    </ligand>
</feature>
<evidence type="ECO:0000256" key="12">
    <source>
        <dbReference type="ARBA" id="ARBA00034005"/>
    </source>
</evidence>
<dbReference type="SMART" id="SM00292">
    <property type="entry name" value="BRCT"/>
    <property type="match status" value="1"/>
</dbReference>
<keyword evidence="4 14" id="KW-0436">Ligase</keyword>
<dbReference type="AlphaFoldDB" id="A0AAJ2VW20"/>
<comment type="cofactor">
    <cofactor evidence="14">
        <name>Mg(2+)</name>
        <dbReference type="ChEBI" id="CHEBI:18420"/>
    </cofactor>
    <cofactor evidence="14">
        <name>Mn(2+)</name>
        <dbReference type="ChEBI" id="CHEBI:29035"/>
    </cofactor>
</comment>
<evidence type="ECO:0000256" key="3">
    <source>
        <dbReference type="ARBA" id="ARBA00013308"/>
    </source>
</evidence>
<name>A0AAJ2VW20_9FLAO</name>
<feature type="active site" description="N6-AMP-lysine intermediate" evidence="14">
    <location>
        <position position="113"/>
    </location>
</feature>
<dbReference type="SUPFAM" id="SSF52113">
    <property type="entry name" value="BRCT domain"/>
    <property type="match status" value="1"/>
</dbReference>
<dbReference type="SUPFAM" id="SSF50249">
    <property type="entry name" value="Nucleic acid-binding proteins"/>
    <property type="match status" value="1"/>
</dbReference>
<gene>
    <name evidence="14 17" type="primary">ligA</name>
    <name evidence="16" type="ORF">SGQ18_05275</name>
    <name evidence="17" type="ORF">SGQ44_06560</name>
</gene>
<dbReference type="EC" id="6.5.1.2" evidence="2 14"/>
<dbReference type="CDD" id="cd17748">
    <property type="entry name" value="BRCT_DNA_ligase_like"/>
    <property type="match status" value="1"/>
</dbReference>
<dbReference type="SUPFAM" id="SSF56091">
    <property type="entry name" value="DNA ligase/mRNA capping enzyme, catalytic domain"/>
    <property type="match status" value="1"/>
</dbReference>
<dbReference type="InterPro" id="IPR004149">
    <property type="entry name" value="Znf_DNAligase_C4"/>
</dbReference>
<dbReference type="GO" id="GO:0006281">
    <property type="term" value="P:DNA repair"/>
    <property type="evidence" value="ECO:0007669"/>
    <property type="project" value="UniProtKB-KW"/>
</dbReference>
<feature type="binding site" evidence="14">
    <location>
        <position position="170"/>
    </location>
    <ligand>
        <name>NAD(+)</name>
        <dbReference type="ChEBI" id="CHEBI:57540"/>
    </ligand>
</feature>
<organism evidence="17 18">
    <name type="scientific">Flavobacterium flavipigmentatum</name>
    <dbReference type="NCBI Taxonomy" id="2893884"/>
    <lineage>
        <taxon>Bacteria</taxon>
        <taxon>Pseudomonadati</taxon>
        <taxon>Bacteroidota</taxon>
        <taxon>Flavobacteriia</taxon>
        <taxon>Flavobacteriales</taxon>
        <taxon>Flavobacteriaceae</taxon>
        <taxon>Flavobacterium</taxon>
    </lineage>
</organism>
<accession>A0AAJ2VW20</accession>
<comment type="caution">
    <text evidence="17">The sequence shown here is derived from an EMBL/GenBank/DDBJ whole genome shotgun (WGS) entry which is preliminary data.</text>
</comment>
<feature type="binding site" evidence="14">
    <location>
        <position position="309"/>
    </location>
    <ligand>
        <name>NAD(+)</name>
        <dbReference type="ChEBI" id="CHEBI:57540"/>
    </ligand>
</feature>
<dbReference type="NCBIfam" id="NF005932">
    <property type="entry name" value="PRK07956.1"/>
    <property type="match status" value="1"/>
</dbReference>
<dbReference type="Gene3D" id="2.40.50.140">
    <property type="entry name" value="Nucleic acid-binding proteins"/>
    <property type="match status" value="1"/>
</dbReference>
<dbReference type="GO" id="GO:0046872">
    <property type="term" value="F:metal ion binding"/>
    <property type="evidence" value="ECO:0007669"/>
    <property type="project" value="UniProtKB-KW"/>
</dbReference>
<dbReference type="FunFam" id="3.30.470.30:FF:000001">
    <property type="entry name" value="DNA ligase"/>
    <property type="match status" value="1"/>
</dbReference>
<feature type="binding site" evidence="14">
    <location>
        <begin position="80"/>
        <end position="81"/>
    </location>
    <ligand>
        <name>NAD(+)</name>
        <dbReference type="ChEBI" id="CHEBI:57540"/>
    </ligand>
</feature>
<dbReference type="InterPro" id="IPR033136">
    <property type="entry name" value="DNA_ligase_CS"/>
</dbReference>
<dbReference type="InterPro" id="IPR004150">
    <property type="entry name" value="NAD_DNA_ligase_OB"/>
</dbReference>
<dbReference type="GO" id="GO:0006260">
    <property type="term" value="P:DNA replication"/>
    <property type="evidence" value="ECO:0007669"/>
    <property type="project" value="UniProtKB-KW"/>
</dbReference>
<evidence type="ECO:0000256" key="14">
    <source>
        <dbReference type="HAMAP-Rule" id="MF_01588"/>
    </source>
</evidence>
<dbReference type="InterPro" id="IPR036420">
    <property type="entry name" value="BRCT_dom_sf"/>
</dbReference>
<feature type="binding site" evidence="14">
    <location>
        <position position="403"/>
    </location>
    <ligand>
        <name>Zn(2+)</name>
        <dbReference type="ChEBI" id="CHEBI:29105"/>
    </ligand>
</feature>
<reference evidence="17 19" key="1">
    <citation type="submission" date="2023-11" db="EMBL/GenBank/DDBJ databases">
        <title>Unpublished Manusciprt.</title>
        <authorList>
            <person name="Saticioglu I.B."/>
            <person name="Ay H."/>
            <person name="Ajmi N."/>
            <person name="Altun S."/>
            <person name="Duman M."/>
        </authorList>
    </citation>
    <scope>NUCLEOTIDE SEQUENCE</scope>
    <source>
        <strain evidence="16 19">Fl-33</strain>
        <strain evidence="17">Fl-77</strain>
    </source>
</reference>
<dbReference type="NCBIfam" id="TIGR00575">
    <property type="entry name" value="dnlj"/>
    <property type="match status" value="1"/>
</dbReference>
<evidence type="ECO:0000259" key="15">
    <source>
        <dbReference type="PROSITE" id="PS50172"/>
    </source>
</evidence>
<dbReference type="GO" id="GO:0005829">
    <property type="term" value="C:cytosol"/>
    <property type="evidence" value="ECO:0007669"/>
    <property type="project" value="TreeGrafter"/>
</dbReference>
<evidence type="ECO:0000256" key="1">
    <source>
        <dbReference type="ARBA" id="ARBA00004067"/>
    </source>
</evidence>
<evidence type="ECO:0000256" key="4">
    <source>
        <dbReference type="ARBA" id="ARBA00022598"/>
    </source>
</evidence>
<dbReference type="PANTHER" id="PTHR23389:SF9">
    <property type="entry name" value="DNA LIGASE"/>
    <property type="match status" value="1"/>
</dbReference>
<dbReference type="Pfam" id="PF03119">
    <property type="entry name" value="DNA_ligase_ZBD"/>
    <property type="match status" value="1"/>
</dbReference>
<dbReference type="PROSITE" id="PS01056">
    <property type="entry name" value="DNA_LIGASE_N2"/>
    <property type="match status" value="1"/>
</dbReference>
<evidence type="ECO:0000256" key="13">
    <source>
        <dbReference type="ARBA" id="ARBA00060881"/>
    </source>
</evidence>
<keyword evidence="10 14" id="KW-0520">NAD</keyword>
<evidence type="ECO:0000256" key="7">
    <source>
        <dbReference type="ARBA" id="ARBA00022763"/>
    </source>
</evidence>
<keyword evidence="5 14" id="KW-0235">DNA replication</keyword>
<dbReference type="InterPro" id="IPR041663">
    <property type="entry name" value="DisA/LigA_HHH"/>
</dbReference>
<keyword evidence="11 14" id="KW-0234">DNA repair</keyword>
<comment type="function">
    <text evidence="1 14">DNA ligase that catalyzes the formation of phosphodiester linkages between 5'-phosphoryl and 3'-hydroxyl groups in double-stranded DNA using NAD as a coenzyme and as the energy source for the reaction. It is essential for DNA replication and repair of damaged DNA.</text>
</comment>
<dbReference type="Proteomes" id="UP001278738">
    <property type="component" value="Unassembled WGS sequence"/>
</dbReference>
<dbReference type="Proteomes" id="UP001270053">
    <property type="component" value="Unassembled WGS sequence"/>
</dbReference>
<evidence type="ECO:0000313" key="16">
    <source>
        <dbReference type="EMBL" id="MDX6181554.1"/>
    </source>
</evidence>
<dbReference type="PIRSF" id="PIRSF001604">
    <property type="entry name" value="LigA"/>
    <property type="match status" value="1"/>
</dbReference>
<evidence type="ECO:0000313" key="17">
    <source>
        <dbReference type="EMBL" id="MDX6185412.1"/>
    </source>
</evidence>
<dbReference type="Gene3D" id="3.40.50.10190">
    <property type="entry name" value="BRCT domain"/>
    <property type="match status" value="1"/>
</dbReference>
<keyword evidence="14" id="KW-0464">Manganese</keyword>
<dbReference type="PANTHER" id="PTHR23389">
    <property type="entry name" value="CHROMOSOME TRANSMISSION FIDELITY FACTOR 18"/>
    <property type="match status" value="1"/>
</dbReference>
<keyword evidence="9 14" id="KW-0460">Magnesium</keyword>
<dbReference type="HAMAP" id="MF_01588">
    <property type="entry name" value="DNA_ligase_A"/>
    <property type="match status" value="1"/>
</dbReference>
<evidence type="ECO:0000256" key="6">
    <source>
        <dbReference type="ARBA" id="ARBA00022723"/>
    </source>
</evidence>
<dbReference type="Pfam" id="PF00533">
    <property type="entry name" value="BRCT"/>
    <property type="match status" value="1"/>
</dbReference>
<dbReference type="InterPro" id="IPR001357">
    <property type="entry name" value="BRCT_dom"/>
</dbReference>
<keyword evidence="8 14" id="KW-0862">Zinc</keyword>
<dbReference type="Pfam" id="PF12826">
    <property type="entry name" value="HHH_2"/>
    <property type="match status" value="1"/>
</dbReference>
<dbReference type="InterPro" id="IPR010994">
    <property type="entry name" value="RuvA_2-like"/>
</dbReference>